<gene>
    <name evidence="3" type="ORF">E2562_023401</name>
</gene>
<evidence type="ECO:0000313" key="4">
    <source>
        <dbReference type="Proteomes" id="UP000479710"/>
    </source>
</evidence>
<dbReference type="Proteomes" id="UP000479710">
    <property type="component" value="Unassembled WGS sequence"/>
</dbReference>
<dbReference type="OrthoDB" id="296632at2759"/>
<reference evidence="3 4" key="1">
    <citation type="submission" date="2019-11" db="EMBL/GenBank/DDBJ databases">
        <title>Whole genome sequence of Oryza granulata.</title>
        <authorList>
            <person name="Li W."/>
        </authorList>
    </citation>
    <scope>NUCLEOTIDE SEQUENCE [LARGE SCALE GENOMIC DNA]</scope>
    <source>
        <strain evidence="4">cv. Menghai</strain>
        <tissue evidence="3">Leaf</tissue>
    </source>
</reference>
<dbReference type="CDD" id="cd12422">
    <property type="entry name" value="RRM2_PTBP1_hnRNPL_like"/>
    <property type="match status" value="1"/>
</dbReference>
<protein>
    <recommendedName>
        <fullName evidence="2">PTBP1-like RNA recognition motif 2 domain-containing protein</fullName>
    </recommendedName>
</protein>
<feature type="transmembrane region" description="Helical" evidence="1">
    <location>
        <begin position="60"/>
        <end position="84"/>
    </location>
</feature>
<evidence type="ECO:0000313" key="3">
    <source>
        <dbReference type="EMBL" id="KAF0918330.1"/>
    </source>
</evidence>
<dbReference type="EMBL" id="SPHZ02000005">
    <property type="protein sequence ID" value="KAF0918330.1"/>
    <property type="molecule type" value="Genomic_DNA"/>
</dbReference>
<organism evidence="3 4">
    <name type="scientific">Oryza meyeriana var. granulata</name>
    <dbReference type="NCBI Taxonomy" id="110450"/>
    <lineage>
        <taxon>Eukaryota</taxon>
        <taxon>Viridiplantae</taxon>
        <taxon>Streptophyta</taxon>
        <taxon>Embryophyta</taxon>
        <taxon>Tracheophyta</taxon>
        <taxon>Spermatophyta</taxon>
        <taxon>Magnoliopsida</taxon>
        <taxon>Liliopsida</taxon>
        <taxon>Poales</taxon>
        <taxon>Poaceae</taxon>
        <taxon>BOP clade</taxon>
        <taxon>Oryzoideae</taxon>
        <taxon>Oryzeae</taxon>
        <taxon>Oryzinae</taxon>
        <taxon>Oryza</taxon>
        <taxon>Oryza meyeriana</taxon>
    </lineage>
</organism>
<comment type="caution">
    <text evidence="3">The sequence shown here is derived from an EMBL/GenBank/DDBJ whole genome shotgun (WGS) entry which is preliminary data.</text>
</comment>
<dbReference type="PANTHER" id="PTHR33530:SF4">
    <property type="entry name" value="OS01G0145800 PROTEIN"/>
    <property type="match status" value="1"/>
</dbReference>
<evidence type="ECO:0000259" key="2">
    <source>
        <dbReference type="Pfam" id="PF11835"/>
    </source>
</evidence>
<dbReference type="InterPro" id="IPR012677">
    <property type="entry name" value="Nucleotide-bd_a/b_plait_sf"/>
</dbReference>
<feature type="transmembrane region" description="Helical" evidence="1">
    <location>
        <begin position="28"/>
        <end position="48"/>
    </location>
</feature>
<proteinExistence type="predicted"/>
<sequence length="313" mass="32055">MAHMAAPLMVGAAREEPEADVVASKIPAALGALGIATVSTATTLTAAFEPAPGGLVADTFYHLALSGTFLGGVTLIGASVWVSDNPAAHLAAGNKFLYAAFPPLLSAVGLSVAALLWPGLSIGGGCTGGARQLGGAESAALRVQESHILYPVTGKVLHQVYDVYGAEEVNTLVADAWRVQAVIWFRESCDADSARAATHGCNIYDGGCLLDVQHAQPCLGYGAEASLTRCSNFGLCGATTKPTAESTPVTPERVFPATPASSALPTSSAAMATPVSLTATKEAEADRGKVEDKSEKTFHDLCVEIKAMILSNA</sequence>
<keyword evidence="1" id="KW-0812">Transmembrane</keyword>
<dbReference type="PANTHER" id="PTHR33530">
    <property type="entry name" value="OS01G0147100 PROTEIN"/>
    <property type="match status" value="1"/>
</dbReference>
<keyword evidence="4" id="KW-1185">Reference proteome</keyword>
<keyword evidence="1" id="KW-1133">Transmembrane helix</keyword>
<dbReference type="Gene3D" id="3.30.70.330">
    <property type="match status" value="1"/>
</dbReference>
<dbReference type="Pfam" id="PF12442">
    <property type="entry name" value="DUF3681"/>
    <property type="match status" value="1"/>
</dbReference>
<feature type="transmembrane region" description="Helical" evidence="1">
    <location>
        <begin position="96"/>
        <end position="117"/>
    </location>
</feature>
<feature type="domain" description="PTBP1-like RNA recognition motif 2" evidence="2">
    <location>
        <begin position="132"/>
        <end position="217"/>
    </location>
</feature>
<accession>A0A6G1E0K9</accession>
<dbReference type="Pfam" id="PF11835">
    <property type="entry name" value="RRM_8"/>
    <property type="match status" value="1"/>
</dbReference>
<dbReference type="InterPro" id="IPR021790">
    <property type="entry name" value="PTBP1-like_RRM2"/>
</dbReference>
<dbReference type="InterPro" id="IPR022149">
    <property type="entry name" value="DUF3681"/>
</dbReference>
<name>A0A6G1E0K9_9ORYZ</name>
<keyword evidence="1" id="KW-0472">Membrane</keyword>
<dbReference type="AlphaFoldDB" id="A0A6G1E0K9"/>
<evidence type="ECO:0000256" key="1">
    <source>
        <dbReference type="SAM" id="Phobius"/>
    </source>
</evidence>